<organism evidence="1 2">
    <name type="scientific">Flavobacterium ginsengiterrae</name>
    <dbReference type="NCBI Taxonomy" id="871695"/>
    <lineage>
        <taxon>Bacteria</taxon>
        <taxon>Pseudomonadati</taxon>
        <taxon>Bacteroidota</taxon>
        <taxon>Flavobacteriia</taxon>
        <taxon>Flavobacteriales</taxon>
        <taxon>Flavobacteriaceae</taxon>
        <taxon>Flavobacterium</taxon>
    </lineage>
</organism>
<keyword evidence="2" id="KW-1185">Reference proteome</keyword>
<evidence type="ECO:0000313" key="1">
    <source>
        <dbReference type="EMBL" id="GAA3773706.1"/>
    </source>
</evidence>
<gene>
    <name evidence="1" type="ORF">GCM10022423_30430</name>
</gene>
<dbReference type="Proteomes" id="UP001500748">
    <property type="component" value="Unassembled WGS sequence"/>
</dbReference>
<sequence length="175" mass="20237">MMKTLIFLLFIFNIGNAQNKNQKFQYIQKSIESCRIPINDSVSIINIHENLYGNDIEIILKTENTITDECNNKIINKELITKVNTSQNPLIEINKHHIDEINITDYKNLIPNKISSINKTDYTILAIELYNFSYTSVGSVYVYLCFKINMKGKIIKQKILESKSLVKTDKLLTTI</sequence>
<reference evidence="2" key="1">
    <citation type="journal article" date="2019" name="Int. J. Syst. Evol. Microbiol.">
        <title>The Global Catalogue of Microorganisms (GCM) 10K type strain sequencing project: providing services to taxonomists for standard genome sequencing and annotation.</title>
        <authorList>
            <consortium name="The Broad Institute Genomics Platform"/>
            <consortium name="The Broad Institute Genome Sequencing Center for Infectious Disease"/>
            <person name="Wu L."/>
            <person name="Ma J."/>
        </authorList>
    </citation>
    <scope>NUCLEOTIDE SEQUENCE [LARGE SCALE GENOMIC DNA]</scope>
    <source>
        <strain evidence="2">JCM 17337</strain>
    </source>
</reference>
<dbReference type="EMBL" id="BAABDU010000004">
    <property type="protein sequence ID" value="GAA3773706.1"/>
    <property type="molecule type" value="Genomic_DNA"/>
</dbReference>
<evidence type="ECO:0000313" key="2">
    <source>
        <dbReference type="Proteomes" id="UP001500748"/>
    </source>
</evidence>
<proteinExistence type="predicted"/>
<protein>
    <submittedName>
        <fullName evidence="1">Uncharacterized protein</fullName>
    </submittedName>
</protein>
<name>A0ABP7GR55_9FLAO</name>
<accession>A0ABP7GR55</accession>
<comment type="caution">
    <text evidence="1">The sequence shown here is derived from an EMBL/GenBank/DDBJ whole genome shotgun (WGS) entry which is preliminary data.</text>
</comment>
<dbReference type="RefSeq" id="WP_345145459.1">
    <property type="nucleotide sequence ID" value="NZ_BAABDU010000004.1"/>
</dbReference>